<evidence type="ECO:0000256" key="15">
    <source>
        <dbReference type="SAM" id="MobiDB-lite"/>
    </source>
</evidence>
<evidence type="ECO:0000256" key="4">
    <source>
        <dbReference type="ARBA" id="ARBA00022980"/>
    </source>
</evidence>
<dbReference type="EMBL" id="JBBCAQ010000003">
    <property type="protein sequence ID" value="KAK7604890.1"/>
    <property type="molecule type" value="Genomic_DNA"/>
</dbReference>
<evidence type="ECO:0000256" key="5">
    <source>
        <dbReference type="ARBA" id="ARBA00023054"/>
    </source>
</evidence>
<keyword evidence="8" id="KW-0687">Ribonucleoprotein</keyword>
<feature type="coiled-coil region" evidence="14">
    <location>
        <begin position="120"/>
        <end position="225"/>
    </location>
</feature>
<accession>A0AAN9TTQ0</accession>
<dbReference type="GO" id="GO:0005634">
    <property type="term" value="C:nucleus"/>
    <property type="evidence" value="ECO:0007669"/>
    <property type="project" value="UniProtKB-SubCell"/>
</dbReference>
<comment type="caution">
    <text evidence="16">The sequence shown here is derived from an EMBL/GenBank/DDBJ whole genome shotgun (WGS) entry which is preliminary data.</text>
</comment>
<comment type="subcellular location">
    <subcellularLocation>
        <location evidence="2">Mitochondrion</location>
    </subcellularLocation>
    <subcellularLocation>
        <location evidence="1">Nucleus</location>
    </subcellularLocation>
</comment>
<keyword evidence="17" id="KW-1185">Reference proteome</keyword>
<evidence type="ECO:0000313" key="16">
    <source>
        <dbReference type="EMBL" id="KAK7604890.1"/>
    </source>
</evidence>
<dbReference type="GO" id="GO:0005739">
    <property type="term" value="C:mitochondrion"/>
    <property type="evidence" value="ECO:0007669"/>
    <property type="project" value="UniProtKB-SubCell"/>
</dbReference>
<dbReference type="Gene3D" id="6.10.280.120">
    <property type="entry name" value="Growth arrest and DNA-damage-inducible proteins-interacting protein 1"/>
    <property type="match status" value="1"/>
</dbReference>
<dbReference type="GO" id="GO:0005840">
    <property type="term" value="C:ribosome"/>
    <property type="evidence" value="ECO:0007669"/>
    <property type="project" value="UniProtKB-KW"/>
</dbReference>
<evidence type="ECO:0000256" key="3">
    <source>
        <dbReference type="ARBA" id="ARBA00005421"/>
    </source>
</evidence>
<feature type="region of interest" description="Disordered" evidence="15">
    <location>
        <begin position="231"/>
        <end position="259"/>
    </location>
</feature>
<evidence type="ECO:0000256" key="13">
    <source>
        <dbReference type="ARBA" id="ARBA00060144"/>
    </source>
</evidence>
<keyword evidence="6" id="KW-0496">Mitochondrion</keyword>
<dbReference type="Pfam" id="PF10147">
    <property type="entry name" value="CR6_interact"/>
    <property type="match status" value="1"/>
</dbReference>
<keyword evidence="5 14" id="KW-0175">Coiled coil</keyword>
<organism evidence="16 17">
    <name type="scientific">Parthenolecanium corni</name>
    <dbReference type="NCBI Taxonomy" id="536013"/>
    <lineage>
        <taxon>Eukaryota</taxon>
        <taxon>Metazoa</taxon>
        <taxon>Ecdysozoa</taxon>
        <taxon>Arthropoda</taxon>
        <taxon>Hexapoda</taxon>
        <taxon>Insecta</taxon>
        <taxon>Pterygota</taxon>
        <taxon>Neoptera</taxon>
        <taxon>Paraneoptera</taxon>
        <taxon>Hemiptera</taxon>
        <taxon>Sternorrhyncha</taxon>
        <taxon>Coccoidea</taxon>
        <taxon>Coccidae</taxon>
        <taxon>Parthenolecanium</taxon>
    </lineage>
</organism>
<name>A0AAN9TTQ0_9HEMI</name>
<evidence type="ECO:0000256" key="2">
    <source>
        <dbReference type="ARBA" id="ARBA00004173"/>
    </source>
</evidence>
<evidence type="ECO:0000256" key="7">
    <source>
        <dbReference type="ARBA" id="ARBA00023242"/>
    </source>
</evidence>
<gene>
    <name evidence="16" type="ORF">V9T40_006076</name>
</gene>
<evidence type="ECO:0000256" key="1">
    <source>
        <dbReference type="ARBA" id="ARBA00004123"/>
    </source>
</evidence>
<comment type="similarity">
    <text evidence="3">Belongs to the mitochondrion-specific ribosomal protein mL64 family.</text>
</comment>
<evidence type="ECO:0000256" key="9">
    <source>
        <dbReference type="ARBA" id="ARBA00023306"/>
    </source>
</evidence>
<evidence type="ECO:0000256" key="6">
    <source>
        <dbReference type="ARBA" id="ARBA00023128"/>
    </source>
</evidence>
<dbReference type="AlphaFoldDB" id="A0AAN9TTQ0"/>
<evidence type="ECO:0000256" key="14">
    <source>
        <dbReference type="SAM" id="Coils"/>
    </source>
</evidence>
<keyword evidence="4" id="KW-0689">Ribosomal protein</keyword>
<feature type="compositionally biased region" description="Basic and acidic residues" evidence="15">
    <location>
        <begin position="238"/>
        <end position="259"/>
    </location>
</feature>
<protein>
    <recommendedName>
        <fullName evidence="11">Large ribosomal subunit protein mL64</fullName>
    </recommendedName>
    <alternativeName>
        <fullName evidence="10">39S ribosomal protein L59, mitochondrial</fullName>
    </alternativeName>
    <alternativeName>
        <fullName evidence="12">Growth arrest and DNA damage-inducible proteins-interacting protein 1</fullName>
    </alternativeName>
</protein>
<evidence type="ECO:0000256" key="11">
    <source>
        <dbReference type="ARBA" id="ARBA00035184"/>
    </source>
</evidence>
<proteinExistence type="inferred from homology"/>
<dbReference type="InterPro" id="IPR043035">
    <property type="entry name" value="Ribosomal_mL64_sf"/>
</dbReference>
<evidence type="ECO:0000256" key="10">
    <source>
        <dbReference type="ARBA" id="ARBA00030700"/>
    </source>
</evidence>
<evidence type="ECO:0000256" key="8">
    <source>
        <dbReference type="ARBA" id="ARBA00023274"/>
    </source>
</evidence>
<comment type="function">
    <text evidence="13">Acts as a negative regulator of G1 to S cell cycle phase progression by inhibiting cyclin-dependent kinases. Inhibitory effects are additive with GADD45 proteins but also occur in the absence of GADD45 proteins. Acts as a repressor of the orphan nuclear receptor NR4A1 by inhibiting AB domain-mediated transcriptional activity. May be involved in the hormone-mediated regulation of NR4A1 transcriptional activity. May play a role in mitochondrial protein synthesis.</text>
</comment>
<keyword evidence="9" id="KW-0131">Cell cycle</keyword>
<dbReference type="GO" id="GO:1990904">
    <property type="term" value="C:ribonucleoprotein complex"/>
    <property type="evidence" value="ECO:0007669"/>
    <property type="project" value="UniProtKB-KW"/>
</dbReference>
<reference evidence="16 17" key="1">
    <citation type="submission" date="2024-03" db="EMBL/GenBank/DDBJ databases">
        <title>Adaptation during the transition from Ophiocordyceps entomopathogen to insect associate is accompanied by gene loss and intensified selection.</title>
        <authorList>
            <person name="Ward C.M."/>
            <person name="Onetto C.A."/>
            <person name="Borneman A.R."/>
        </authorList>
    </citation>
    <scope>NUCLEOTIDE SEQUENCE [LARGE SCALE GENOMIC DNA]</scope>
    <source>
        <strain evidence="16">AWRI1</strain>
        <tissue evidence="16">Single Adult Female</tissue>
    </source>
</reference>
<evidence type="ECO:0000313" key="17">
    <source>
        <dbReference type="Proteomes" id="UP001367676"/>
    </source>
</evidence>
<keyword evidence="7" id="KW-0539">Nucleus</keyword>
<sequence length="259" mass="30826">MLTRFSRNPIKRFGAFNILTQTAGYSENVAESVQFAEDEESAEEKLQRIRNISGLNPHNYKKLHGTPDVTPYDHHQRTLRWHRRQVGLYGTNCGINPALCFITKEEMEDLQQYEKVAFDKSIEQIREEALQKEAQEKEERRLREERVMENLKKTEAWKQEIRSRMEKKEIEASEAKKNRERMLEEVRRHFGYTIDFRDEKFQIMLELKEEELRKQAKLEKKKKREALLMKKLASLETGTKKSKESESKKTEVDAKTDTE</sequence>
<evidence type="ECO:0000256" key="12">
    <source>
        <dbReference type="ARBA" id="ARBA00035485"/>
    </source>
</evidence>
<dbReference type="PANTHER" id="PTHR31761:SF1">
    <property type="entry name" value="LARGE RIBOSOMAL SUBUNIT PROTEIN ML64"/>
    <property type="match status" value="1"/>
</dbReference>
<dbReference type="Proteomes" id="UP001367676">
    <property type="component" value="Unassembled WGS sequence"/>
</dbReference>
<dbReference type="PANTHER" id="PTHR31761">
    <property type="entry name" value="GROWTH ARREST AND DNA DAMAGE-INDUCIBLE PROTEINS-INTERACTING PROTEIN 1 GADD45GIP1"/>
    <property type="match status" value="1"/>
</dbReference>
<dbReference type="InterPro" id="IPR018472">
    <property type="entry name" value="Ribosomal_mL64"/>
</dbReference>